<feature type="repeat" description="ANK" evidence="3">
    <location>
        <begin position="54"/>
        <end position="82"/>
    </location>
</feature>
<evidence type="ECO:0000256" key="1">
    <source>
        <dbReference type="ARBA" id="ARBA00022737"/>
    </source>
</evidence>
<feature type="domain" description="SOCS box" evidence="4">
    <location>
        <begin position="234"/>
        <end position="283"/>
    </location>
</feature>
<evidence type="ECO:0000313" key="6">
    <source>
        <dbReference type="RefSeq" id="XP_013406217.1"/>
    </source>
</evidence>
<dbReference type="SUPFAM" id="SSF48403">
    <property type="entry name" value="Ankyrin repeat"/>
    <property type="match status" value="1"/>
</dbReference>
<dbReference type="InterPro" id="IPR036770">
    <property type="entry name" value="Ankyrin_rpt-contain_sf"/>
</dbReference>
<dbReference type="CDD" id="cd03716">
    <property type="entry name" value="SOCS_ASB_like"/>
    <property type="match status" value="1"/>
</dbReference>
<dbReference type="SMART" id="SM00253">
    <property type="entry name" value="SOCS"/>
    <property type="match status" value="1"/>
</dbReference>
<feature type="repeat" description="ANK" evidence="3">
    <location>
        <begin position="148"/>
        <end position="180"/>
    </location>
</feature>
<dbReference type="FunFam" id="1.10.750.20:FF:000001">
    <property type="entry name" value="Ankyrin repeat and SOCS box containing 1"/>
    <property type="match status" value="1"/>
</dbReference>
<dbReference type="RefSeq" id="XP_013406217.1">
    <property type="nucleotide sequence ID" value="XM_013550763.1"/>
</dbReference>
<dbReference type="Gene3D" id="1.10.750.20">
    <property type="entry name" value="SOCS box"/>
    <property type="match status" value="1"/>
</dbReference>
<evidence type="ECO:0000256" key="3">
    <source>
        <dbReference type="PROSITE-ProRule" id="PRU00023"/>
    </source>
</evidence>
<dbReference type="Proteomes" id="UP000085678">
    <property type="component" value="Unplaced"/>
</dbReference>
<dbReference type="Pfam" id="PF12796">
    <property type="entry name" value="Ank_2"/>
    <property type="match status" value="1"/>
</dbReference>
<dbReference type="PROSITE" id="PS50088">
    <property type="entry name" value="ANK_REPEAT"/>
    <property type="match status" value="3"/>
</dbReference>
<dbReference type="AlphaFoldDB" id="A0A1S3J726"/>
<dbReference type="KEGG" id="lak:106170769"/>
<keyword evidence="1" id="KW-0677">Repeat</keyword>
<organism evidence="5 6">
    <name type="scientific">Lingula anatina</name>
    <name type="common">Brachiopod</name>
    <name type="synonym">Lingula unguis</name>
    <dbReference type="NCBI Taxonomy" id="7574"/>
    <lineage>
        <taxon>Eukaryota</taxon>
        <taxon>Metazoa</taxon>
        <taxon>Spiralia</taxon>
        <taxon>Lophotrochozoa</taxon>
        <taxon>Brachiopoda</taxon>
        <taxon>Linguliformea</taxon>
        <taxon>Lingulata</taxon>
        <taxon>Lingulida</taxon>
        <taxon>Linguloidea</taxon>
        <taxon>Lingulidae</taxon>
        <taxon>Lingula</taxon>
    </lineage>
</organism>
<protein>
    <submittedName>
        <fullName evidence="6">Ankyrin repeat and SOCS box protein 8</fullName>
    </submittedName>
</protein>
<evidence type="ECO:0000313" key="5">
    <source>
        <dbReference type="Proteomes" id="UP000085678"/>
    </source>
</evidence>
<dbReference type="PANTHER" id="PTHR24134:SF9">
    <property type="entry name" value="ANKYRIN REPEAT AND SOCS BOX PROTEIN 8"/>
    <property type="match status" value="1"/>
</dbReference>
<keyword evidence="2 3" id="KW-0040">ANK repeat</keyword>
<feature type="repeat" description="ANK" evidence="3">
    <location>
        <begin position="115"/>
        <end position="147"/>
    </location>
</feature>
<dbReference type="InParanoid" id="A0A1S3J726"/>
<dbReference type="InterPro" id="IPR036036">
    <property type="entry name" value="SOCS_box-like_dom_sf"/>
</dbReference>
<dbReference type="PROSITE" id="PS50225">
    <property type="entry name" value="SOCS"/>
    <property type="match status" value="1"/>
</dbReference>
<accession>A0A1S3J726</accession>
<dbReference type="InterPro" id="IPR002110">
    <property type="entry name" value="Ankyrin_rpt"/>
</dbReference>
<evidence type="ECO:0000256" key="2">
    <source>
        <dbReference type="ARBA" id="ARBA00023043"/>
    </source>
</evidence>
<dbReference type="STRING" id="7574.A0A1S3J726"/>
<dbReference type="PANTHER" id="PTHR24134">
    <property type="entry name" value="ANKYRIN REPEAT-CONTAINING PROTEIN DDB_G0279043"/>
    <property type="match status" value="1"/>
</dbReference>
<dbReference type="Pfam" id="PF13637">
    <property type="entry name" value="Ank_4"/>
    <property type="match status" value="1"/>
</dbReference>
<dbReference type="InterPro" id="IPR001496">
    <property type="entry name" value="SOCS_box"/>
</dbReference>
<evidence type="ECO:0000259" key="4">
    <source>
        <dbReference type="PROSITE" id="PS50225"/>
    </source>
</evidence>
<dbReference type="Gene3D" id="1.25.40.20">
    <property type="entry name" value="Ankyrin repeat-containing domain"/>
    <property type="match status" value="2"/>
</dbReference>
<dbReference type="PROSITE" id="PS50297">
    <property type="entry name" value="ANK_REP_REGION"/>
    <property type="match status" value="3"/>
</dbReference>
<dbReference type="OrthoDB" id="10258888at2759"/>
<proteinExistence type="predicted"/>
<sequence length="304" mass="34153">MWYIMDSVQRNYQLSERLVRAISDWATLAPSSDSVEQLIHEGADVNKPHGTLLPLHCACMVSDSYVVELLLQHGAQVNSIDGYGRAALHYAVERDITCTEILLDHNAHPDIPDNNQDTPLHWAAFKNQVQCLEALLQRGARVNAVDYNNDTPLSWAAMKGNYEALAILLEYNADVDTVNFSGRTPILRCAAMQASGLDTHVYDQCLDLLLKASGKIDLRDPQGNLPRIVEGDNKLRELMLEYCEKPRPLQELCRYAVRKSLGTGYIPNVIPKLPLPSRLQDYLLLGRQYLRNQSDTDISNINVV</sequence>
<name>A0A1S3J726_LINAN</name>
<keyword evidence="5" id="KW-1185">Reference proteome</keyword>
<dbReference type="Pfam" id="PF07525">
    <property type="entry name" value="SOCS_box"/>
    <property type="match status" value="1"/>
</dbReference>
<gene>
    <name evidence="6" type="primary">LOC106170769</name>
</gene>
<dbReference type="SUPFAM" id="SSF158235">
    <property type="entry name" value="SOCS box-like"/>
    <property type="match status" value="1"/>
</dbReference>
<dbReference type="SMART" id="SM00248">
    <property type="entry name" value="ANK"/>
    <property type="match status" value="5"/>
</dbReference>
<dbReference type="GO" id="GO:0035556">
    <property type="term" value="P:intracellular signal transduction"/>
    <property type="evidence" value="ECO:0007669"/>
    <property type="project" value="InterPro"/>
</dbReference>
<reference evidence="6" key="1">
    <citation type="submission" date="2025-08" db="UniProtKB">
        <authorList>
            <consortium name="RefSeq"/>
        </authorList>
    </citation>
    <scope>IDENTIFICATION</scope>
    <source>
        <tissue evidence="6">Gonads</tissue>
    </source>
</reference>
<dbReference type="GeneID" id="106170769"/>
<dbReference type="SMART" id="SM00969">
    <property type="entry name" value="SOCS_box"/>
    <property type="match status" value="1"/>
</dbReference>